<dbReference type="GO" id="GO:0051601">
    <property type="term" value="P:exocyst localization"/>
    <property type="evidence" value="ECO:0007669"/>
    <property type="project" value="TreeGrafter"/>
</dbReference>
<evidence type="ECO:0000256" key="2">
    <source>
        <dbReference type="ARBA" id="ARBA00022448"/>
    </source>
</evidence>
<proteinExistence type="inferred from homology"/>
<sequence>MDSAWSRKYDQTGFLPPGRPKKWRAKCFEVLQNSIAGRIEGTQLETRDQNKMWLVRHLEITRQLMIDDLKVVKTLLPPVFPPDYDVVKRYTRMYHRALSLHLQEMIDQKLEGNEIVSLLQWIGTYDSPELMRHPELNIDVKELGPLLENNYIVHLRNQYLRNMKQNITEWSRNTLRTDMKDWIKDEQPDEDGDGFYNTQLPVIIFQMMEQNLQVANIIGQELAKKVLELFAEELNRFAHEYMTELQVFDERHLADRKEPKYFVHYVIANTNNCLAFGEYMKELRKRYIKNEYEEEVDDDTEQIRKDPFQQLTDRFLQLAKFCCDMILEELFIDLRESNCLNDLMTRNWMSNSNAVETIIATWADYHRDFLHLKPMMHEILLEKGERRIVKEYLKSLLSRKLSFKNYEERKSSAEKICAEAEQIKHQFVDMCSKLDVSLFDVLPDLAECLKLKDTSMLSLEIMGFSQKHPDIRTEQLLTLILSRGDISRNEARQLAIDTLGEDDQSLTKPKGIFSEIAAG</sequence>
<evidence type="ECO:0000313" key="4">
    <source>
        <dbReference type="EMBL" id="CEK82547.1"/>
    </source>
</evidence>
<evidence type="ECO:0000256" key="3">
    <source>
        <dbReference type="ARBA" id="ARBA00022483"/>
    </source>
</evidence>
<dbReference type="Gene3D" id="1.10.357.50">
    <property type="match status" value="1"/>
</dbReference>
<dbReference type="GO" id="GO:0000145">
    <property type="term" value="C:exocyst"/>
    <property type="evidence" value="ECO:0007669"/>
    <property type="project" value="InterPro"/>
</dbReference>
<evidence type="ECO:0000256" key="1">
    <source>
        <dbReference type="ARBA" id="ARBA00009447"/>
    </source>
</evidence>
<name>A0A0B7APM1_9EUPU</name>
<evidence type="ECO:0000313" key="5">
    <source>
        <dbReference type="EMBL" id="CEK82548.1"/>
    </source>
</evidence>
<dbReference type="InterPro" id="IPR010326">
    <property type="entry name" value="EXOC3/Sec6"/>
</dbReference>
<dbReference type="EMBL" id="HACG01035682">
    <property type="protein sequence ID" value="CEK82547.1"/>
    <property type="molecule type" value="Transcribed_RNA"/>
</dbReference>
<dbReference type="EMBL" id="HACG01035684">
    <property type="protein sequence ID" value="CEK82549.1"/>
    <property type="molecule type" value="Transcribed_RNA"/>
</dbReference>
<gene>
    <name evidence="4" type="primary">ORF132196</name>
    <name evidence="5" type="synonym">ORF132203</name>
    <name evidence="6" type="synonym">ORF132209</name>
</gene>
<dbReference type="AlphaFoldDB" id="A0A0B7APM1"/>
<dbReference type="PANTHER" id="PTHR21292">
    <property type="entry name" value="EXOCYST COMPLEX COMPONENT SEC6-RELATED"/>
    <property type="match status" value="1"/>
</dbReference>
<dbReference type="GO" id="GO:0006887">
    <property type="term" value="P:exocytosis"/>
    <property type="evidence" value="ECO:0007669"/>
    <property type="project" value="UniProtKB-KW"/>
</dbReference>
<dbReference type="Gene3D" id="1.10.357.70">
    <property type="entry name" value="Exocyst complex component Sec6, C-terminal domain"/>
    <property type="match status" value="1"/>
</dbReference>
<dbReference type="Pfam" id="PF06046">
    <property type="entry name" value="Sec6"/>
    <property type="match status" value="1"/>
</dbReference>
<reference evidence="4" key="1">
    <citation type="submission" date="2014-12" db="EMBL/GenBank/DDBJ databases">
        <title>Insight into the proteome of Arion vulgaris.</title>
        <authorList>
            <person name="Aradska J."/>
            <person name="Bulat T."/>
            <person name="Smidak R."/>
            <person name="Sarate P."/>
            <person name="Gangsoo J."/>
            <person name="Sialana F."/>
            <person name="Bilban M."/>
            <person name="Lubec G."/>
        </authorList>
    </citation>
    <scope>NUCLEOTIDE SEQUENCE</scope>
    <source>
        <tissue evidence="4">Skin</tissue>
    </source>
</reference>
<dbReference type="GO" id="GO:0000149">
    <property type="term" value="F:SNARE binding"/>
    <property type="evidence" value="ECO:0007669"/>
    <property type="project" value="TreeGrafter"/>
</dbReference>
<evidence type="ECO:0008006" key="7">
    <source>
        <dbReference type="Google" id="ProtNLM"/>
    </source>
</evidence>
<organism evidence="4">
    <name type="scientific">Arion vulgaris</name>
    <dbReference type="NCBI Taxonomy" id="1028688"/>
    <lineage>
        <taxon>Eukaryota</taxon>
        <taxon>Metazoa</taxon>
        <taxon>Spiralia</taxon>
        <taxon>Lophotrochozoa</taxon>
        <taxon>Mollusca</taxon>
        <taxon>Gastropoda</taxon>
        <taxon>Heterobranchia</taxon>
        <taxon>Euthyneura</taxon>
        <taxon>Panpulmonata</taxon>
        <taxon>Eupulmonata</taxon>
        <taxon>Stylommatophora</taxon>
        <taxon>Helicina</taxon>
        <taxon>Arionoidea</taxon>
        <taxon>Arionidae</taxon>
        <taxon>Arion</taxon>
    </lineage>
</organism>
<keyword evidence="2" id="KW-0813">Transport</keyword>
<dbReference type="FunFam" id="1.10.357.70:FF:000001">
    <property type="entry name" value="Exocyst complex component 3"/>
    <property type="match status" value="1"/>
</dbReference>
<evidence type="ECO:0000313" key="6">
    <source>
        <dbReference type="EMBL" id="CEK82549.1"/>
    </source>
</evidence>
<dbReference type="InterPro" id="IPR042532">
    <property type="entry name" value="EXOC3/Sec6_C"/>
</dbReference>
<comment type="similarity">
    <text evidence="1">Belongs to the SEC6 family.</text>
</comment>
<dbReference type="EMBL" id="HACG01035683">
    <property type="protein sequence ID" value="CEK82548.1"/>
    <property type="molecule type" value="Transcribed_RNA"/>
</dbReference>
<dbReference type="PANTHER" id="PTHR21292:SF1">
    <property type="entry name" value="EXOCYST COMPLEX COMPONENT 3"/>
    <property type="match status" value="1"/>
</dbReference>
<accession>A0A0B7APM1</accession>
<protein>
    <recommendedName>
        <fullName evidence="7">Exocyst complex component Sec6</fullName>
    </recommendedName>
</protein>
<keyword evidence="3" id="KW-0268">Exocytosis</keyword>